<dbReference type="GO" id="GO:0009245">
    <property type="term" value="P:lipid A biosynthetic process"/>
    <property type="evidence" value="ECO:0007669"/>
    <property type="project" value="UniProtKB-UniRule"/>
</dbReference>
<comment type="similarity">
    <text evidence="13">Belongs to the LpxK family.</text>
</comment>
<proteinExistence type="inferred from homology"/>
<feature type="binding site" evidence="13">
    <location>
        <begin position="54"/>
        <end position="61"/>
    </location>
    <ligand>
        <name>ATP</name>
        <dbReference type="ChEBI" id="CHEBI:30616"/>
    </ligand>
</feature>
<evidence type="ECO:0000256" key="6">
    <source>
        <dbReference type="ARBA" id="ARBA00022556"/>
    </source>
</evidence>
<evidence type="ECO:0000256" key="2">
    <source>
        <dbReference type="ARBA" id="ARBA00004870"/>
    </source>
</evidence>
<name>A0A840APS2_9HYPH</name>
<organism evidence="14 15">
    <name type="scientific">Kaistia hirudinis</name>
    <dbReference type="NCBI Taxonomy" id="1293440"/>
    <lineage>
        <taxon>Bacteria</taxon>
        <taxon>Pseudomonadati</taxon>
        <taxon>Pseudomonadota</taxon>
        <taxon>Alphaproteobacteria</taxon>
        <taxon>Hyphomicrobiales</taxon>
        <taxon>Kaistiaceae</taxon>
        <taxon>Kaistia</taxon>
    </lineage>
</organism>
<comment type="caution">
    <text evidence="14">The sequence shown here is derived from an EMBL/GenBank/DDBJ whole genome shotgun (WGS) entry which is preliminary data.</text>
</comment>
<dbReference type="GO" id="GO:0005524">
    <property type="term" value="F:ATP binding"/>
    <property type="evidence" value="ECO:0007669"/>
    <property type="project" value="UniProtKB-UniRule"/>
</dbReference>
<evidence type="ECO:0000256" key="4">
    <source>
        <dbReference type="ARBA" id="ARBA00016436"/>
    </source>
</evidence>
<evidence type="ECO:0000256" key="5">
    <source>
        <dbReference type="ARBA" id="ARBA00022516"/>
    </source>
</evidence>
<evidence type="ECO:0000256" key="12">
    <source>
        <dbReference type="ARBA" id="ARBA00029757"/>
    </source>
</evidence>
<evidence type="ECO:0000256" key="7">
    <source>
        <dbReference type="ARBA" id="ARBA00022679"/>
    </source>
</evidence>
<keyword evidence="9 13" id="KW-0418">Kinase</keyword>
<dbReference type="PANTHER" id="PTHR42724:SF1">
    <property type="entry name" value="TETRAACYLDISACCHARIDE 4'-KINASE, MITOCHONDRIAL-RELATED"/>
    <property type="match status" value="1"/>
</dbReference>
<protein>
    <recommendedName>
        <fullName evidence="4 13">Tetraacyldisaccharide 4'-kinase</fullName>
        <ecNumber evidence="3 13">2.7.1.130</ecNumber>
    </recommendedName>
    <alternativeName>
        <fullName evidence="12 13">Lipid A 4'-kinase</fullName>
    </alternativeName>
</protein>
<evidence type="ECO:0000256" key="3">
    <source>
        <dbReference type="ARBA" id="ARBA00012071"/>
    </source>
</evidence>
<evidence type="ECO:0000256" key="13">
    <source>
        <dbReference type="HAMAP-Rule" id="MF_00409"/>
    </source>
</evidence>
<comment type="pathway">
    <text evidence="2 13">Glycolipid biosynthesis; lipid IV(A) biosynthesis; lipid IV(A) from (3R)-3-hydroxytetradecanoyl-[acyl-carrier-protein] and UDP-N-acetyl-alpha-D-glucosamine: step 6/6.</text>
</comment>
<dbReference type="EC" id="2.7.1.130" evidence="3 13"/>
<evidence type="ECO:0000256" key="8">
    <source>
        <dbReference type="ARBA" id="ARBA00022741"/>
    </source>
</evidence>
<dbReference type="NCBIfam" id="TIGR00682">
    <property type="entry name" value="lpxK"/>
    <property type="match status" value="1"/>
</dbReference>
<dbReference type="AlphaFoldDB" id="A0A840APS2"/>
<gene>
    <name evidence="13" type="primary">lpxK</name>
    <name evidence="14" type="ORF">GGR25_001534</name>
</gene>
<keyword evidence="8 13" id="KW-0547">Nucleotide-binding</keyword>
<dbReference type="InterPro" id="IPR027417">
    <property type="entry name" value="P-loop_NTPase"/>
</dbReference>
<dbReference type="HAMAP" id="MF_00409">
    <property type="entry name" value="LpxK"/>
    <property type="match status" value="1"/>
</dbReference>
<keyword evidence="11 13" id="KW-0443">Lipid metabolism</keyword>
<dbReference type="GO" id="GO:0009244">
    <property type="term" value="P:lipopolysaccharide core region biosynthetic process"/>
    <property type="evidence" value="ECO:0007669"/>
    <property type="project" value="TreeGrafter"/>
</dbReference>
<comment type="catalytic activity">
    <reaction evidence="13">
        <text>a lipid A disaccharide + ATP = a lipid IVA + ADP + H(+)</text>
        <dbReference type="Rhea" id="RHEA:67840"/>
        <dbReference type="ChEBI" id="CHEBI:15378"/>
        <dbReference type="ChEBI" id="CHEBI:30616"/>
        <dbReference type="ChEBI" id="CHEBI:176343"/>
        <dbReference type="ChEBI" id="CHEBI:176425"/>
        <dbReference type="ChEBI" id="CHEBI:456216"/>
        <dbReference type="EC" id="2.7.1.130"/>
    </reaction>
</comment>
<dbReference type="Pfam" id="PF02606">
    <property type="entry name" value="LpxK"/>
    <property type="match status" value="1"/>
</dbReference>
<dbReference type="Proteomes" id="UP000553963">
    <property type="component" value="Unassembled WGS sequence"/>
</dbReference>
<dbReference type="GO" id="GO:0005886">
    <property type="term" value="C:plasma membrane"/>
    <property type="evidence" value="ECO:0007669"/>
    <property type="project" value="TreeGrafter"/>
</dbReference>
<evidence type="ECO:0000256" key="10">
    <source>
        <dbReference type="ARBA" id="ARBA00022840"/>
    </source>
</evidence>
<dbReference type="SUPFAM" id="SSF52540">
    <property type="entry name" value="P-loop containing nucleoside triphosphate hydrolases"/>
    <property type="match status" value="1"/>
</dbReference>
<evidence type="ECO:0000256" key="1">
    <source>
        <dbReference type="ARBA" id="ARBA00002274"/>
    </source>
</evidence>
<keyword evidence="7 13" id="KW-0808">Transferase</keyword>
<dbReference type="GO" id="GO:0009029">
    <property type="term" value="F:lipid-A 4'-kinase activity"/>
    <property type="evidence" value="ECO:0007669"/>
    <property type="project" value="UniProtKB-UniRule"/>
</dbReference>
<reference evidence="14 15" key="1">
    <citation type="submission" date="2020-08" db="EMBL/GenBank/DDBJ databases">
        <title>Genomic Encyclopedia of Type Strains, Phase IV (KMG-IV): sequencing the most valuable type-strain genomes for metagenomic binning, comparative biology and taxonomic classification.</title>
        <authorList>
            <person name="Goeker M."/>
        </authorList>
    </citation>
    <scope>NUCLEOTIDE SEQUENCE [LARGE SCALE GENOMIC DNA]</scope>
    <source>
        <strain evidence="14 15">DSM 25966</strain>
    </source>
</reference>
<evidence type="ECO:0000256" key="9">
    <source>
        <dbReference type="ARBA" id="ARBA00022777"/>
    </source>
</evidence>
<evidence type="ECO:0000256" key="11">
    <source>
        <dbReference type="ARBA" id="ARBA00023098"/>
    </source>
</evidence>
<keyword evidence="10 13" id="KW-0067">ATP-binding</keyword>
<dbReference type="RefSeq" id="WP_183398146.1">
    <property type="nucleotide sequence ID" value="NZ_JACIDS010000002.1"/>
</dbReference>
<dbReference type="UniPathway" id="UPA00359">
    <property type="reaction ID" value="UER00482"/>
</dbReference>
<evidence type="ECO:0000313" key="14">
    <source>
        <dbReference type="EMBL" id="MBB3930495.1"/>
    </source>
</evidence>
<comment type="function">
    <text evidence="1 13">Transfers the gamma-phosphate of ATP to the 4'-position of a tetraacyldisaccharide 1-phosphate intermediate (termed DS-1-P) to form tetraacyldisaccharide 1,4'-bis-phosphate (lipid IVA).</text>
</comment>
<dbReference type="InterPro" id="IPR003758">
    <property type="entry name" value="LpxK"/>
</dbReference>
<dbReference type="PANTHER" id="PTHR42724">
    <property type="entry name" value="TETRAACYLDISACCHARIDE 4'-KINASE"/>
    <property type="match status" value="1"/>
</dbReference>
<keyword evidence="5 13" id="KW-0444">Lipid biosynthesis</keyword>
<keyword evidence="6 13" id="KW-0441">Lipid A biosynthesis</keyword>
<accession>A0A840APS2</accession>
<sequence>MIKAPHFWWHRRLTLSAACLYPLSLLWGLAAGSRMRRAPEAFAAVPVICIGNYVVGGAGKTPTALAIARIAVALGRRPGFLLRGYGGSLRGPVLVDPKMHAASEVGDEALLLAALGPVVVSADRPKALPLLAAVGVDLIIMDDGFQNPALHKDLRLVVVDGTAGIGNGLVLPAGPLRAPLSVQLARTDAAIIVGAGAGGDAVLRRIARAGRPTFRAQLATRAHQSFGTEPYLAYAGIGRPEKFFNTLDHAGATIKEVRAFPDHHVYTDDDARKLLARAEREGLRLITTAKDHARLIGAKGAAGDLRDRSEVLEVRMVFADEPRLIALIEAMLRDFGRRSEAFGARR</sequence>
<evidence type="ECO:0000313" key="15">
    <source>
        <dbReference type="Proteomes" id="UP000553963"/>
    </source>
</evidence>
<keyword evidence="15" id="KW-1185">Reference proteome</keyword>
<dbReference type="EMBL" id="JACIDS010000002">
    <property type="protein sequence ID" value="MBB3930495.1"/>
    <property type="molecule type" value="Genomic_DNA"/>
</dbReference>